<organism evidence="1 2">
    <name type="scientific">Subsaximicrobium wynnwilliamsii</name>
    <dbReference type="NCBI Taxonomy" id="291179"/>
    <lineage>
        <taxon>Bacteria</taxon>
        <taxon>Pseudomonadati</taxon>
        <taxon>Bacteroidota</taxon>
        <taxon>Flavobacteriia</taxon>
        <taxon>Flavobacteriales</taxon>
        <taxon>Flavobacteriaceae</taxon>
        <taxon>Subsaximicrobium</taxon>
    </lineage>
</organism>
<reference evidence="1 2" key="1">
    <citation type="submission" date="2019-08" db="EMBL/GenBank/DDBJ databases">
        <title>Genomes of Subsaximicrobium wynnwilliamsii strains.</title>
        <authorList>
            <person name="Bowman J.P."/>
        </authorList>
    </citation>
    <scope>NUCLEOTIDE SEQUENCE [LARGE SCALE GENOMIC DNA]</scope>
    <source>
        <strain evidence="1 2">2-80-2</strain>
    </source>
</reference>
<dbReference type="OrthoDB" id="1442907at2"/>
<dbReference type="EMBL" id="VORO01000007">
    <property type="protein sequence ID" value="TXD89467.1"/>
    <property type="molecule type" value="Genomic_DNA"/>
</dbReference>
<evidence type="ECO:0000313" key="2">
    <source>
        <dbReference type="Proteomes" id="UP000321578"/>
    </source>
</evidence>
<dbReference type="PROSITE" id="PS51257">
    <property type="entry name" value="PROKAR_LIPOPROTEIN"/>
    <property type="match status" value="1"/>
</dbReference>
<gene>
    <name evidence="1" type="ORF">ESY86_08790</name>
</gene>
<dbReference type="Proteomes" id="UP000321578">
    <property type="component" value="Unassembled WGS sequence"/>
</dbReference>
<dbReference type="AlphaFoldDB" id="A0A5C6ZLE7"/>
<evidence type="ECO:0000313" key="1">
    <source>
        <dbReference type="EMBL" id="TXD89467.1"/>
    </source>
</evidence>
<name>A0A5C6ZLE7_9FLAO</name>
<sequence>MKNLKNLTRATLFSVCLSIPFMGLMGCSSSDDSDDINTNCGNWSDLFLSQANLYSQASQAYADDPSPANCQNFKSAGLNYIDALEGAIDCVPTANVQGFNAELDQYRAEVNALDCD</sequence>
<dbReference type="RefSeq" id="WP_147086220.1">
    <property type="nucleotide sequence ID" value="NZ_VORM01000006.1"/>
</dbReference>
<protein>
    <recommendedName>
        <fullName evidence="3">Lipoprotein</fullName>
    </recommendedName>
</protein>
<evidence type="ECO:0008006" key="3">
    <source>
        <dbReference type="Google" id="ProtNLM"/>
    </source>
</evidence>
<comment type="caution">
    <text evidence="1">The sequence shown here is derived from an EMBL/GenBank/DDBJ whole genome shotgun (WGS) entry which is preliminary data.</text>
</comment>
<keyword evidence="2" id="KW-1185">Reference proteome</keyword>
<accession>A0A5C6ZLE7</accession>
<proteinExistence type="predicted"/>